<dbReference type="Proteomes" id="UP001213000">
    <property type="component" value="Unassembled WGS sequence"/>
</dbReference>
<sequence length="392" mass="44235">MAKGNINFLDKLTSAPHMASKQNVSDVVSRSANRAELVKSTNREYNGSEVTGESQARTELSNAASDNRAFARWTCPDPSPNLTMVLSQTNLPEEPRFNASKRYYVSEAIQEHKYVQPADDEEQKRLNDQSQFIVHAFNNKLIWAPVNLKEDDMVPDSGTGSGDWLLSLAKERDIDHKFPCIKLLGIDISPRMFPPPSLHPIKTTFSMESITSLPHSWSNTVSLIHQRLLMLALQPSQWKVALAEMYRVLVPGGWIQVFEGQRLFESPSDEIVYHKAFRLRDDLCLAVCNVAVDIVDYLPNWIEEAGFVNLNIVKRGLPMGASWSEEWSAPGVQSIGAFWSALKEPVMREGGLGIVKSGEEYDAVIEDLKRRCEEVPRTYWPMILFTAQKPLE</sequence>
<dbReference type="PANTHER" id="PTHR43591:SF24">
    <property type="entry name" value="2-METHOXY-6-POLYPRENYL-1,4-BENZOQUINOL METHYLASE, MITOCHONDRIAL"/>
    <property type="match status" value="1"/>
</dbReference>
<dbReference type="GO" id="GO:0008168">
    <property type="term" value="F:methyltransferase activity"/>
    <property type="evidence" value="ECO:0007669"/>
    <property type="project" value="TreeGrafter"/>
</dbReference>
<dbReference type="InterPro" id="IPR029063">
    <property type="entry name" value="SAM-dependent_MTases_sf"/>
</dbReference>
<gene>
    <name evidence="3" type="ORF">NP233_g3715</name>
</gene>
<dbReference type="Gene3D" id="3.40.50.150">
    <property type="entry name" value="Vaccinia Virus protein VP39"/>
    <property type="match status" value="1"/>
</dbReference>
<proteinExistence type="predicted"/>
<keyword evidence="4" id="KW-1185">Reference proteome</keyword>
<dbReference type="AlphaFoldDB" id="A0AAD5W2L6"/>
<dbReference type="SUPFAM" id="SSF53335">
    <property type="entry name" value="S-adenosyl-L-methionine-dependent methyltransferases"/>
    <property type="match status" value="1"/>
</dbReference>
<dbReference type="CDD" id="cd02440">
    <property type="entry name" value="AdoMet_MTases"/>
    <property type="match status" value="1"/>
</dbReference>
<evidence type="ECO:0000256" key="1">
    <source>
        <dbReference type="SAM" id="MobiDB-lite"/>
    </source>
</evidence>
<protein>
    <recommendedName>
        <fullName evidence="2">Methyltransferase domain-containing protein</fullName>
    </recommendedName>
</protein>
<feature type="domain" description="Methyltransferase" evidence="2">
    <location>
        <begin position="156"/>
        <end position="253"/>
    </location>
</feature>
<evidence type="ECO:0000313" key="3">
    <source>
        <dbReference type="EMBL" id="KAJ3571499.1"/>
    </source>
</evidence>
<comment type="caution">
    <text evidence="3">The sequence shown here is derived from an EMBL/GenBank/DDBJ whole genome shotgun (WGS) entry which is preliminary data.</text>
</comment>
<feature type="region of interest" description="Disordered" evidence="1">
    <location>
        <begin position="44"/>
        <end position="63"/>
    </location>
</feature>
<reference evidence="3" key="1">
    <citation type="submission" date="2022-07" db="EMBL/GenBank/DDBJ databases">
        <title>Genome Sequence of Leucocoprinus birnbaumii.</title>
        <authorList>
            <person name="Buettner E."/>
        </authorList>
    </citation>
    <scope>NUCLEOTIDE SEQUENCE</scope>
    <source>
        <strain evidence="3">VT141</strain>
    </source>
</reference>
<dbReference type="Pfam" id="PF13649">
    <property type="entry name" value="Methyltransf_25"/>
    <property type="match status" value="1"/>
</dbReference>
<evidence type="ECO:0000313" key="4">
    <source>
        <dbReference type="Proteomes" id="UP001213000"/>
    </source>
</evidence>
<evidence type="ECO:0000259" key="2">
    <source>
        <dbReference type="Pfam" id="PF13649"/>
    </source>
</evidence>
<dbReference type="InterPro" id="IPR041698">
    <property type="entry name" value="Methyltransf_25"/>
</dbReference>
<accession>A0AAD5W2L6</accession>
<organism evidence="3 4">
    <name type="scientific">Leucocoprinus birnbaumii</name>
    <dbReference type="NCBI Taxonomy" id="56174"/>
    <lineage>
        <taxon>Eukaryota</taxon>
        <taxon>Fungi</taxon>
        <taxon>Dikarya</taxon>
        <taxon>Basidiomycota</taxon>
        <taxon>Agaricomycotina</taxon>
        <taxon>Agaricomycetes</taxon>
        <taxon>Agaricomycetidae</taxon>
        <taxon>Agaricales</taxon>
        <taxon>Agaricineae</taxon>
        <taxon>Agaricaceae</taxon>
        <taxon>Leucocoprinus</taxon>
    </lineage>
</organism>
<dbReference type="PANTHER" id="PTHR43591">
    <property type="entry name" value="METHYLTRANSFERASE"/>
    <property type="match status" value="1"/>
</dbReference>
<dbReference type="EMBL" id="JANIEX010000182">
    <property type="protein sequence ID" value="KAJ3571499.1"/>
    <property type="molecule type" value="Genomic_DNA"/>
</dbReference>
<name>A0AAD5W2L6_9AGAR</name>